<reference evidence="2" key="1">
    <citation type="submission" date="2022-05" db="EMBL/GenBank/DDBJ databases">
        <title>The Musa troglodytarum L. genome provides insights into the mechanism of non-climacteric behaviour and enrichment of carotenoids.</title>
        <authorList>
            <person name="Wang J."/>
        </authorList>
    </citation>
    <scope>NUCLEOTIDE SEQUENCE</scope>
    <source>
        <tissue evidence="2">Leaf</tissue>
    </source>
</reference>
<evidence type="ECO:0000313" key="3">
    <source>
        <dbReference type="Proteomes" id="UP001055439"/>
    </source>
</evidence>
<dbReference type="Proteomes" id="UP001055439">
    <property type="component" value="Chromosome 9"/>
</dbReference>
<feature type="compositionally biased region" description="Polar residues" evidence="1">
    <location>
        <begin position="12"/>
        <end position="24"/>
    </location>
</feature>
<accession>A0A9E7I4F5</accession>
<feature type="region of interest" description="Disordered" evidence="1">
    <location>
        <begin position="1"/>
        <end position="24"/>
    </location>
</feature>
<sequence>MGSDDTLIKKQSLPNPTLGSISQTHPIQFQIRSEHLLDEKTPLIQVRFQCFRANHAHRAIDSSGVPPAAGPHSYTMEKEVKQFQVR</sequence>
<dbReference type="AlphaFoldDB" id="A0A9E7I4F5"/>
<name>A0A9E7I4F5_9LILI</name>
<gene>
    <name evidence="2" type="ORF">MUK42_22847</name>
</gene>
<protein>
    <submittedName>
        <fullName evidence="2">Uncharacterized protein</fullName>
    </submittedName>
</protein>
<evidence type="ECO:0000256" key="1">
    <source>
        <dbReference type="SAM" id="MobiDB-lite"/>
    </source>
</evidence>
<proteinExistence type="predicted"/>
<organism evidence="2 3">
    <name type="scientific">Musa troglodytarum</name>
    <name type="common">fe'i banana</name>
    <dbReference type="NCBI Taxonomy" id="320322"/>
    <lineage>
        <taxon>Eukaryota</taxon>
        <taxon>Viridiplantae</taxon>
        <taxon>Streptophyta</taxon>
        <taxon>Embryophyta</taxon>
        <taxon>Tracheophyta</taxon>
        <taxon>Spermatophyta</taxon>
        <taxon>Magnoliopsida</taxon>
        <taxon>Liliopsida</taxon>
        <taxon>Zingiberales</taxon>
        <taxon>Musaceae</taxon>
        <taxon>Musa</taxon>
    </lineage>
</organism>
<dbReference type="EMBL" id="CP097511">
    <property type="protein sequence ID" value="URE45271.1"/>
    <property type="molecule type" value="Genomic_DNA"/>
</dbReference>
<keyword evidence="3" id="KW-1185">Reference proteome</keyword>
<evidence type="ECO:0000313" key="2">
    <source>
        <dbReference type="EMBL" id="URE45271.1"/>
    </source>
</evidence>